<name>M5C0C2_THACB</name>
<accession>M5C0C2</accession>
<reference evidence="1 2" key="1">
    <citation type="journal article" date="2013" name="J. Biotechnol.">
        <title>Establishment and interpretation of the genome sequence of the phytopathogenic fungus Rhizoctonia solani AG1-IB isolate 7/3/14.</title>
        <authorList>
            <person name="Wibberg D.W."/>
            <person name="Jelonek L.J."/>
            <person name="Rupp O.R."/>
            <person name="Hennig M.H."/>
            <person name="Eikmeyer F.E."/>
            <person name="Goesmann A.G."/>
            <person name="Hartmann A.H."/>
            <person name="Borriss R.B."/>
            <person name="Grosch R.G."/>
            <person name="Puehler A.P."/>
            <person name="Schlueter A.S."/>
        </authorList>
    </citation>
    <scope>NUCLEOTIDE SEQUENCE [LARGE SCALE GENOMIC DNA]</scope>
    <source>
        <strain evidence="2">AG1-IB / isolate 7/3/14</strain>
    </source>
</reference>
<evidence type="ECO:0000313" key="2">
    <source>
        <dbReference type="Proteomes" id="UP000012065"/>
    </source>
</evidence>
<comment type="caution">
    <text evidence="1">The sequence shown here is derived from an EMBL/GenBank/DDBJ whole genome shotgun (WGS) entry which is preliminary data.</text>
</comment>
<dbReference type="EMBL" id="CAOJ01010564">
    <property type="protein sequence ID" value="CCO32849.1"/>
    <property type="molecule type" value="Genomic_DNA"/>
</dbReference>
<gene>
    <name evidence="1" type="ORF">BN14_06912</name>
</gene>
<evidence type="ECO:0000313" key="1">
    <source>
        <dbReference type="EMBL" id="CCO32849.1"/>
    </source>
</evidence>
<dbReference type="HOGENOM" id="CLU_1526193_0_0_1"/>
<organism evidence="1 2">
    <name type="scientific">Thanatephorus cucumeris (strain AG1-IB / isolate 7/3/14)</name>
    <name type="common">Lettuce bottom rot fungus</name>
    <name type="synonym">Rhizoctonia solani</name>
    <dbReference type="NCBI Taxonomy" id="1108050"/>
    <lineage>
        <taxon>Eukaryota</taxon>
        <taxon>Fungi</taxon>
        <taxon>Dikarya</taxon>
        <taxon>Basidiomycota</taxon>
        <taxon>Agaricomycotina</taxon>
        <taxon>Agaricomycetes</taxon>
        <taxon>Cantharellales</taxon>
        <taxon>Ceratobasidiaceae</taxon>
        <taxon>Rhizoctonia</taxon>
        <taxon>Rhizoctonia solani AG-1</taxon>
    </lineage>
</organism>
<sequence>MSNEWISHLPDLEWSLIEGKWRPSLDSVDHGSVPVLNLVRNVIDGNIKTALESDLARQLLTLNHTSSLFTPDGTFNGRLDSYFPLKFDVHDDTTAELVRLAVAVACLHAFLQVNWTGPDLDITTVDILTLPSPPLAPLTNEILSAQAIVELATGGEPAYHLAKLPELDHGGISEPI</sequence>
<dbReference type="AlphaFoldDB" id="M5C0C2"/>
<protein>
    <submittedName>
        <fullName evidence="1">Uncharacterized protein</fullName>
    </submittedName>
</protein>
<dbReference type="Proteomes" id="UP000012065">
    <property type="component" value="Unassembled WGS sequence"/>
</dbReference>
<proteinExistence type="predicted"/>